<evidence type="ECO:0000313" key="3">
    <source>
        <dbReference type="EMBL" id="SUB77866.1"/>
    </source>
</evidence>
<proteinExistence type="predicted"/>
<accession>A0A379DHN7</accession>
<name>A0A379DHN7_9PORP</name>
<dbReference type="InterPro" id="IPR029046">
    <property type="entry name" value="LolA/LolB/LppX"/>
</dbReference>
<dbReference type="Pfam" id="PF03548">
    <property type="entry name" value="LolA"/>
    <property type="match status" value="1"/>
</dbReference>
<feature type="signal peptide" evidence="2">
    <location>
        <begin position="1"/>
        <end position="25"/>
    </location>
</feature>
<reference evidence="3 4" key="1">
    <citation type="submission" date="2018-06" db="EMBL/GenBank/DDBJ databases">
        <authorList>
            <consortium name="Pathogen Informatics"/>
            <person name="Doyle S."/>
        </authorList>
    </citation>
    <scope>NUCLEOTIDE SEQUENCE [LARGE SCALE GENOMIC DNA]</scope>
    <source>
        <strain evidence="3 4">NCTC13100</strain>
    </source>
</reference>
<gene>
    <name evidence="3" type="ORF">NCTC13100_01011</name>
</gene>
<dbReference type="Proteomes" id="UP000254263">
    <property type="component" value="Unassembled WGS sequence"/>
</dbReference>
<evidence type="ECO:0008006" key="5">
    <source>
        <dbReference type="Google" id="ProtNLM"/>
    </source>
</evidence>
<organism evidence="3 4">
    <name type="scientific">Porphyromonas macacae</name>
    <dbReference type="NCBI Taxonomy" id="28115"/>
    <lineage>
        <taxon>Bacteria</taxon>
        <taxon>Pseudomonadati</taxon>
        <taxon>Bacteroidota</taxon>
        <taxon>Bacteroidia</taxon>
        <taxon>Bacteroidales</taxon>
        <taxon>Porphyromonadaceae</taxon>
        <taxon>Porphyromonas</taxon>
    </lineage>
</organism>
<keyword evidence="1 2" id="KW-0732">Signal</keyword>
<dbReference type="Gene3D" id="2.50.20.10">
    <property type="entry name" value="Lipoprotein localisation LolA/LolB/LppX"/>
    <property type="match status" value="1"/>
</dbReference>
<dbReference type="EMBL" id="UGTI01000001">
    <property type="protein sequence ID" value="SUB77866.1"/>
    <property type="molecule type" value="Genomic_DNA"/>
</dbReference>
<feature type="chain" id="PRO_5016673632" description="Outer membrane lipoprotein carrier protein LolA" evidence="2">
    <location>
        <begin position="26"/>
        <end position="213"/>
    </location>
</feature>
<dbReference type="RefSeq" id="WP_115087325.1">
    <property type="nucleotide sequence ID" value="NZ_UGTI01000001.1"/>
</dbReference>
<protein>
    <recommendedName>
        <fullName evidence="5">Outer membrane lipoprotein carrier protein LolA</fullName>
    </recommendedName>
</protein>
<dbReference type="SUPFAM" id="SSF89392">
    <property type="entry name" value="Prokaryotic lipoproteins and lipoprotein localization factors"/>
    <property type="match status" value="1"/>
</dbReference>
<sequence length="213" mass="23760">MTMKQIARYSIFTVLLLFCFSLLQAQNPSQILADAEKAIFTDKIVKTSFTSKTSVTSSDVVSVISGTLYMEKEKFRLEYGGITAAYSDGLLSVYNEDENTLTISKPSGEELLQINPLLFLSSRAKGFHVKTEGAFKGGNSLRFTPAKSEMLKYFVVDFITKTKLPHKILIYGRDGSHMEVAVHSLDPYGGKSDSSFFRLSKARYPHAEVVDLR</sequence>
<dbReference type="InterPro" id="IPR004564">
    <property type="entry name" value="OM_lipoprot_carrier_LolA-like"/>
</dbReference>
<evidence type="ECO:0000256" key="1">
    <source>
        <dbReference type="ARBA" id="ARBA00022729"/>
    </source>
</evidence>
<evidence type="ECO:0000256" key="2">
    <source>
        <dbReference type="SAM" id="SignalP"/>
    </source>
</evidence>
<evidence type="ECO:0000313" key="4">
    <source>
        <dbReference type="Proteomes" id="UP000254263"/>
    </source>
</evidence>
<dbReference type="AlphaFoldDB" id="A0A379DHN7"/>